<dbReference type="PROSITE" id="PS50893">
    <property type="entry name" value="ABC_TRANSPORTER_2"/>
    <property type="match status" value="2"/>
</dbReference>
<dbReference type="PROSITE" id="PS00211">
    <property type="entry name" value="ABC_TRANSPORTER_1"/>
    <property type="match status" value="2"/>
</dbReference>
<dbReference type="CDD" id="cd18579">
    <property type="entry name" value="ABC_6TM_ABCC_D1"/>
    <property type="match status" value="1"/>
</dbReference>
<dbReference type="GO" id="GO:0140359">
    <property type="term" value="F:ABC-type transporter activity"/>
    <property type="evidence" value="ECO:0007669"/>
    <property type="project" value="InterPro"/>
</dbReference>
<dbReference type="Gene3D" id="3.40.50.300">
    <property type="entry name" value="P-loop containing nucleotide triphosphate hydrolases"/>
    <property type="match status" value="2"/>
</dbReference>
<dbReference type="InterPro" id="IPR044746">
    <property type="entry name" value="ABCC_6TM_D1"/>
</dbReference>
<dbReference type="InterPro" id="IPR044726">
    <property type="entry name" value="ABCC_6TM_D2"/>
</dbReference>
<name>A0AAU9VLP5_9CNID</name>
<dbReference type="CDD" id="cd03250">
    <property type="entry name" value="ABCC_MRP_domain1"/>
    <property type="match status" value="1"/>
</dbReference>
<evidence type="ECO:0000313" key="13">
    <source>
        <dbReference type="EMBL" id="CAH3030999.1"/>
    </source>
</evidence>
<reference evidence="13 14" key="1">
    <citation type="submission" date="2022-05" db="EMBL/GenBank/DDBJ databases">
        <authorList>
            <consortium name="Genoscope - CEA"/>
            <person name="William W."/>
        </authorList>
    </citation>
    <scope>NUCLEOTIDE SEQUENCE [LARGE SCALE GENOMIC DNA]</scope>
</reference>
<dbReference type="SUPFAM" id="SSF52540">
    <property type="entry name" value="P-loop containing nucleoside triphosphate hydrolases"/>
    <property type="match status" value="2"/>
</dbReference>
<dbReference type="PANTHER" id="PTHR24223:SF456">
    <property type="entry name" value="MULTIDRUG RESISTANCE-ASSOCIATED PROTEIN LETHAL(2)03659"/>
    <property type="match status" value="1"/>
</dbReference>
<feature type="domain" description="ABC transporter" evidence="11">
    <location>
        <begin position="1055"/>
        <end position="1288"/>
    </location>
</feature>
<dbReference type="GO" id="GO:0016020">
    <property type="term" value="C:membrane"/>
    <property type="evidence" value="ECO:0007669"/>
    <property type="project" value="UniProtKB-SubCell"/>
</dbReference>
<dbReference type="EMBL" id="CALNXJ010000001">
    <property type="protein sequence ID" value="CAH3030999.1"/>
    <property type="molecule type" value="Genomic_DNA"/>
</dbReference>
<evidence type="ECO:0000256" key="3">
    <source>
        <dbReference type="ARBA" id="ARBA00022448"/>
    </source>
</evidence>
<keyword evidence="7" id="KW-0067">ATP-binding</keyword>
<dbReference type="InterPro" id="IPR003439">
    <property type="entry name" value="ABC_transporter-like_ATP-bd"/>
</dbReference>
<proteinExistence type="inferred from homology"/>
<protein>
    <recommendedName>
        <fullName evidence="15">Multidrug resistance-associated protein 4</fullName>
    </recommendedName>
</protein>
<dbReference type="Gene3D" id="1.20.1560.10">
    <property type="entry name" value="ABC transporter type 1, transmembrane domain"/>
    <property type="match status" value="2"/>
</dbReference>
<dbReference type="PROSITE" id="PS50929">
    <property type="entry name" value="ABC_TM1F"/>
    <property type="match status" value="2"/>
</dbReference>
<dbReference type="CDD" id="cd03244">
    <property type="entry name" value="ABCC_MRP_domain2"/>
    <property type="match status" value="1"/>
</dbReference>
<evidence type="ECO:0000256" key="1">
    <source>
        <dbReference type="ARBA" id="ARBA00004141"/>
    </source>
</evidence>
<dbReference type="GO" id="GO:0005524">
    <property type="term" value="F:ATP binding"/>
    <property type="evidence" value="ECO:0007669"/>
    <property type="project" value="UniProtKB-KW"/>
</dbReference>
<evidence type="ECO:0000313" key="14">
    <source>
        <dbReference type="Proteomes" id="UP001159428"/>
    </source>
</evidence>
<dbReference type="InterPro" id="IPR003593">
    <property type="entry name" value="AAA+_ATPase"/>
</dbReference>
<keyword evidence="14" id="KW-1185">Reference proteome</keyword>
<dbReference type="InterPro" id="IPR050173">
    <property type="entry name" value="ABC_transporter_C-like"/>
</dbReference>
<feature type="transmembrane region" description="Helical" evidence="10">
    <location>
        <begin position="236"/>
        <end position="253"/>
    </location>
</feature>
<feature type="transmembrane region" description="Helical" evidence="10">
    <location>
        <begin position="878"/>
        <end position="899"/>
    </location>
</feature>
<gene>
    <name evidence="13" type="ORF">PMEA_00000222</name>
</gene>
<feature type="transmembrane region" description="Helical" evidence="10">
    <location>
        <begin position="94"/>
        <end position="119"/>
    </location>
</feature>
<dbReference type="Proteomes" id="UP001159428">
    <property type="component" value="Unassembled WGS sequence"/>
</dbReference>
<dbReference type="InterPro" id="IPR036640">
    <property type="entry name" value="ABC1_TM_sf"/>
</dbReference>
<dbReference type="Pfam" id="PF00005">
    <property type="entry name" value="ABC_tran"/>
    <property type="match status" value="2"/>
</dbReference>
<evidence type="ECO:0000256" key="6">
    <source>
        <dbReference type="ARBA" id="ARBA00022741"/>
    </source>
</evidence>
<keyword evidence="6" id="KW-0547">Nucleotide-binding</keyword>
<dbReference type="FunFam" id="3.40.50.300:FF:000973">
    <property type="entry name" value="Multidrug resistance-associated protein 4"/>
    <property type="match status" value="1"/>
</dbReference>
<feature type="transmembrane region" description="Helical" evidence="10">
    <location>
        <begin position="783"/>
        <end position="807"/>
    </location>
</feature>
<feature type="transmembrane region" description="Helical" evidence="10">
    <location>
        <begin position="208"/>
        <end position="230"/>
    </location>
</feature>
<dbReference type="CDD" id="cd18580">
    <property type="entry name" value="ABC_6TM_ABCC_D2"/>
    <property type="match status" value="1"/>
</dbReference>
<evidence type="ECO:0000259" key="11">
    <source>
        <dbReference type="PROSITE" id="PS50893"/>
    </source>
</evidence>
<feature type="transmembrane region" description="Helical" evidence="10">
    <location>
        <begin position="322"/>
        <end position="340"/>
    </location>
</feature>
<keyword evidence="5" id="KW-0677">Repeat</keyword>
<feature type="transmembrane region" description="Helical" evidence="10">
    <location>
        <begin position="739"/>
        <end position="763"/>
    </location>
</feature>
<organism evidence="13 14">
    <name type="scientific">Pocillopora meandrina</name>
    <dbReference type="NCBI Taxonomy" id="46732"/>
    <lineage>
        <taxon>Eukaryota</taxon>
        <taxon>Metazoa</taxon>
        <taxon>Cnidaria</taxon>
        <taxon>Anthozoa</taxon>
        <taxon>Hexacorallia</taxon>
        <taxon>Scleractinia</taxon>
        <taxon>Astrocoeniina</taxon>
        <taxon>Pocilloporidae</taxon>
        <taxon>Pocillopora</taxon>
    </lineage>
</organism>
<dbReference type="Pfam" id="PF00664">
    <property type="entry name" value="ABC_membrane"/>
    <property type="match status" value="2"/>
</dbReference>
<dbReference type="InterPro" id="IPR017871">
    <property type="entry name" value="ABC_transporter-like_CS"/>
</dbReference>
<evidence type="ECO:0000256" key="8">
    <source>
        <dbReference type="ARBA" id="ARBA00022989"/>
    </source>
</evidence>
<feature type="domain" description="ABC transmembrane type-1" evidence="12">
    <location>
        <begin position="745"/>
        <end position="1019"/>
    </location>
</feature>
<dbReference type="FunFam" id="3.40.50.300:FF:000610">
    <property type="entry name" value="Multidrug resistance-associated ABC transporter"/>
    <property type="match status" value="1"/>
</dbReference>
<dbReference type="InterPro" id="IPR027417">
    <property type="entry name" value="P-loop_NTPase"/>
</dbReference>
<evidence type="ECO:0000259" key="12">
    <source>
        <dbReference type="PROSITE" id="PS50929"/>
    </source>
</evidence>
<sequence>MNAESSKKRNHSPMERANIFSLLFFWWMNDTLKLGNQRPLQDEDLLSLQEEFKTEALVDKLEAEWLQESAICTRKNKQPRLWRVAFNMFSFKKYLMLVAVKLTHSLSSILTPIMVWLFLSSLSENADVNKSSSILHVVAISFLTVVKGMTHHHSFFLAGISALQLKVSAIGLIYKKILRSNRRSLNEIASGQTINLVSNDANRLLDAVWSMLFFVFAPIEILSSGILLWFLIGWQALVGAGFFLIVIIYISVLSKKAGRLRENAASVTDRRLEILNEVITGIRSIKIHAWEWNFRDLIRDLRIKEIGIIRWRGAILSSFDSLYFTNTLIAAFISITTLLLTNNHLTAFQIFTLMSTLNVIKFSVSVSMGETLHLLADAKVSFDRIQKFLEVNSFPGLGEDDIKLKLNGSPTFDRKHFEAVNVPFDKFTSLFTIPEKEHIEKAYLKRSQTESWISLKNISCSWNQEDKSDTLHNVSVNIFKNQFITITGPVGCGKSSLLQAILGELPCKSGEIRHSGSIAYVPQLPCLFSGTIQDNITFGKPLDEIRYREIIEACSLHEDLQQFSKGDLTHIGQRGVSLSGGQSSRICLARALYADRNIYLLDDPLSAVDAQVGKHLFRKCVRGLLSEKICVLVTHQHQFLESNDEIIVMGRGSIECQGKYYDLLYNKMLSKNTFAGKRYQRKESLKSSVPLRRRRTETSLGLPTMEEVKDDLNEEGEDRMIGKVSWTLYWKYFRSALPAALLMCLFVLVLFVQVVLISPYWWLSRIANMSDADQQRDLATLGIYGSLVIGALILSTMIYFLFLSTLLRASEKLHDKMFTAIIKAPVVFFDTNPVGRILNRFSKDVGCMDDTLPPQFLLAVQLCLFSLGAILLPAATNYWLVIGIAPLVLLFFYYARYYLKTSRELKRLEAIKCSPVYSHISDTIAGLEVIRSSDMEESDFENFFRYQDQNTPAAIMVLGCGKWLGVRLELLCSLLVTLVAAGAVLATQIPALAGMSLIYALETLDAAQFGVQLTSETENLMTSVERVATFTQIASEPGYSTQNERPHSWPTKGNISFKDLSLRYTEGSHRVLKDITVDIRDKEKVGLVGRTGSGKSSVVAALFRMPEPDGMVMVDGIDLETLNIQDARRTFSVITQDPILFAGSIRGNMDPFTKLEDYEIWNALEDVKIKQWVQLLPGQLQYRLTESGSNLSAGERQLLCLARVLLQKNKIVILDEVAANVDFKTDRLIQEVIRTKLKDVTVLTIAHRLETIIDYDRVMVIDQGRVIEFDKPGALLNNRGSYFAELMKSYNGTVAS</sequence>
<evidence type="ECO:0008006" key="15">
    <source>
        <dbReference type="Google" id="ProtNLM"/>
    </source>
</evidence>
<evidence type="ECO:0000256" key="10">
    <source>
        <dbReference type="SAM" id="Phobius"/>
    </source>
</evidence>
<evidence type="ECO:0000256" key="2">
    <source>
        <dbReference type="ARBA" id="ARBA00009726"/>
    </source>
</evidence>
<evidence type="ECO:0000256" key="5">
    <source>
        <dbReference type="ARBA" id="ARBA00022737"/>
    </source>
</evidence>
<dbReference type="GO" id="GO:0016887">
    <property type="term" value="F:ATP hydrolysis activity"/>
    <property type="evidence" value="ECO:0007669"/>
    <property type="project" value="InterPro"/>
</dbReference>
<feature type="transmembrane region" description="Helical" evidence="10">
    <location>
        <begin position="155"/>
        <end position="174"/>
    </location>
</feature>
<dbReference type="SUPFAM" id="SSF90123">
    <property type="entry name" value="ABC transporter transmembrane region"/>
    <property type="match status" value="2"/>
</dbReference>
<keyword evidence="8 10" id="KW-1133">Transmembrane helix</keyword>
<comment type="similarity">
    <text evidence="2">Belongs to the ABC transporter superfamily. ABCC family. Conjugate transporter (TC 3.A.1.208) subfamily.</text>
</comment>
<evidence type="ECO:0000256" key="9">
    <source>
        <dbReference type="ARBA" id="ARBA00023136"/>
    </source>
</evidence>
<evidence type="ECO:0000256" key="4">
    <source>
        <dbReference type="ARBA" id="ARBA00022692"/>
    </source>
</evidence>
<feature type="domain" description="ABC transmembrane type-1" evidence="12">
    <location>
        <begin position="106"/>
        <end position="365"/>
    </location>
</feature>
<feature type="transmembrane region" description="Helical" evidence="10">
    <location>
        <begin position="971"/>
        <end position="1001"/>
    </location>
</feature>
<comment type="subcellular location">
    <subcellularLocation>
        <location evidence="1">Membrane</location>
        <topology evidence="1">Multi-pass membrane protein</topology>
    </subcellularLocation>
</comment>
<dbReference type="SMART" id="SM00382">
    <property type="entry name" value="AAA"/>
    <property type="match status" value="2"/>
</dbReference>
<comment type="caution">
    <text evidence="13">The sequence shown here is derived from an EMBL/GenBank/DDBJ whole genome shotgun (WGS) entry which is preliminary data.</text>
</comment>
<evidence type="ECO:0000256" key="7">
    <source>
        <dbReference type="ARBA" id="ARBA00022840"/>
    </source>
</evidence>
<dbReference type="InterPro" id="IPR011527">
    <property type="entry name" value="ABC1_TM_dom"/>
</dbReference>
<keyword evidence="3" id="KW-0813">Transport</keyword>
<keyword evidence="9 10" id="KW-0472">Membrane</keyword>
<accession>A0AAU9VLP5</accession>
<dbReference type="PANTHER" id="PTHR24223">
    <property type="entry name" value="ATP-BINDING CASSETTE SUB-FAMILY C"/>
    <property type="match status" value="1"/>
</dbReference>
<keyword evidence="4 10" id="KW-0812">Transmembrane</keyword>
<dbReference type="FunFam" id="1.20.1560.10:FF:000014">
    <property type="entry name" value="Multidrug resistance-associated protein member 4"/>
    <property type="match status" value="1"/>
</dbReference>
<feature type="domain" description="ABC transporter" evidence="11">
    <location>
        <begin position="453"/>
        <end position="676"/>
    </location>
</feature>